<proteinExistence type="inferred from homology"/>
<keyword evidence="3" id="KW-0285">Flavoprotein</keyword>
<dbReference type="Pfam" id="PF01565">
    <property type="entry name" value="FAD_binding_4"/>
    <property type="match status" value="1"/>
</dbReference>
<keyword evidence="5" id="KW-0560">Oxidoreductase</keyword>
<dbReference type="InterPro" id="IPR016169">
    <property type="entry name" value="FAD-bd_PCMH_sub2"/>
</dbReference>
<protein>
    <submittedName>
        <fullName evidence="7">FAD-binding oxidoreductase</fullName>
    </submittedName>
</protein>
<evidence type="ECO:0000256" key="1">
    <source>
        <dbReference type="ARBA" id="ARBA00001974"/>
    </source>
</evidence>
<comment type="similarity">
    <text evidence="2">Belongs to the oxygen-dependent FAD-linked oxidoreductase family.</text>
</comment>
<dbReference type="Gene3D" id="3.30.465.10">
    <property type="match status" value="1"/>
</dbReference>
<evidence type="ECO:0000256" key="3">
    <source>
        <dbReference type="ARBA" id="ARBA00022630"/>
    </source>
</evidence>
<organism evidence="7 8">
    <name type="scientific">Brevibacillus choshinensis</name>
    <dbReference type="NCBI Taxonomy" id="54911"/>
    <lineage>
        <taxon>Bacteria</taxon>
        <taxon>Bacillati</taxon>
        <taxon>Bacillota</taxon>
        <taxon>Bacilli</taxon>
        <taxon>Bacillales</taxon>
        <taxon>Paenibacillaceae</taxon>
        <taxon>Brevibacillus</taxon>
    </lineage>
</organism>
<dbReference type="InterPro" id="IPR050416">
    <property type="entry name" value="FAD-linked_Oxidoreductase"/>
</dbReference>
<name>A0ABX7FXL2_BRECH</name>
<evidence type="ECO:0000259" key="6">
    <source>
        <dbReference type="PROSITE" id="PS51387"/>
    </source>
</evidence>
<dbReference type="InterPro" id="IPR012951">
    <property type="entry name" value="BBE"/>
</dbReference>
<keyword evidence="8" id="KW-1185">Reference proteome</keyword>
<sequence length="453" mass="51639">MINKKQGLTRLTGRIVVPGDPDYNQARMEFNKRISKFPRVIVFCKRTQDVVNAVKWARENRVPIRVRSGRHSYEGFSVMNGAIVIDVSQMNRIRIDSKQKLAKIQTGNQLQRVYRTLWQKRVTIPAGTAPDVGIAGLTLGGGIGLLSRKYGLTLDNLKEVEMVVPHGRFGAKIIRCNAREHADLFWACRGGGGGNFGVATSFTFKVHPISTVAIYSITWKWKDLEKVFNVWQKWALSVDNRLTSTIQMFSKQVGTVESTGQFLGSASELRRMIQPLLRASTPLKVRVKTVPFIEATKFFAQIDIGLLPKFKVTGGYAYRAVPKEGIRTIKRFLANPPNKHANVECQSLGGAVARVSPTATAYVHRHAKVIFELSARWRLNQEQKRNITWVESFRRAMTPFLIGDYVNFPDLEFKNWPRAYYRNNFNRLTKIKRKYDPLNVFHFQQSIPPAKNR</sequence>
<dbReference type="InterPro" id="IPR006094">
    <property type="entry name" value="Oxid_FAD_bind_N"/>
</dbReference>
<evidence type="ECO:0000256" key="5">
    <source>
        <dbReference type="ARBA" id="ARBA00023002"/>
    </source>
</evidence>
<dbReference type="EMBL" id="CP069127">
    <property type="protein sequence ID" value="QRG70543.1"/>
    <property type="molecule type" value="Genomic_DNA"/>
</dbReference>
<feature type="domain" description="FAD-binding PCMH-type" evidence="6">
    <location>
        <begin position="33"/>
        <end position="209"/>
    </location>
</feature>
<dbReference type="InterPro" id="IPR016167">
    <property type="entry name" value="FAD-bd_PCMH_sub1"/>
</dbReference>
<dbReference type="InterPro" id="IPR016166">
    <property type="entry name" value="FAD-bd_PCMH"/>
</dbReference>
<keyword evidence="4" id="KW-0274">FAD</keyword>
<dbReference type="Gene3D" id="3.30.43.10">
    <property type="entry name" value="Uridine Diphospho-n-acetylenolpyruvylglucosamine Reductase, domain 2"/>
    <property type="match status" value="1"/>
</dbReference>
<dbReference type="SUPFAM" id="SSF56176">
    <property type="entry name" value="FAD-binding/transporter-associated domain-like"/>
    <property type="match status" value="1"/>
</dbReference>
<comment type="cofactor">
    <cofactor evidence="1">
        <name>FAD</name>
        <dbReference type="ChEBI" id="CHEBI:57692"/>
    </cofactor>
</comment>
<gene>
    <name evidence="7" type="ORF">JNE38_11165</name>
</gene>
<evidence type="ECO:0000256" key="2">
    <source>
        <dbReference type="ARBA" id="ARBA00005466"/>
    </source>
</evidence>
<evidence type="ECO:0000256" key="4">
    <source>
        <dbReference type="ARBA" id="ARBA00022827"/>
    </source>
</evidence>
<accession>A0ABX7FXL2</accession>
<dbReference type="RefSeq" id="WP_203357510.1">
    <property type="nucleotide sequence ID" value="NZ_CP069127.1"/>
</dbReference>
<dbReference type="PANTHER" id="PTHR42973">
    <property type="entry name" value="BINDING OXIDOREDUCTASE, PUTATIVE (AFU_ORTHOLOGUE AFUA_1G17690)-RELATED"/>
    <property type="match status" value="1"/>
</dbReference>
<dbReference type="PANTHER" id="PTHR42973:SF39">
    <property type="entry name" value="FAD-BINDING PCMH-TYPE DOMAIN-CONTAINING PROTEIN"/>
    <property type="match status" value="1"/>
</dbReference>
<dbReference type="InterPro" id="IPR036318">
    <property type="entry name" value="FAD-bd_PCMH-like_sf"/>
</dbReference>
<reference evidence="7 8" key="1">
    <citation type="submission" date="2021-01" db="EMBL/GenBank/DDBJ databases">
        <title>Identification of strong promoters based on the transcriptome of Brevibacillus choshinensis.</title>
        <authorList>
            <person name="Yao D."/>
            <person name="Zhang K."/>
            <person name="Wu J."/>
        </authorList>
    </citation>
    <scope>NUCLEOTIDE SEQUENCE [LARGE SCALE GENOMIC DNA]</scope>
    <source>
        <strain evidence="7 8">HPD31-SP3</strain>
    </source>
</reference>
<dbReference type="PROSITE" id="PS51387">
    <property type="entry name" value="FAD_PCMH"/>
    <property type="match status" value="1"/>
</dbReference>
<dbReference type="Gene3D" id="3.40.462.20">
    <property type="match status" value="1"/>
</dbReference>
<evidence type="ECO:0000313" key="7">
    <source>
        <dbReference type="EMBL" id="QRG70543.1"/>
    </source>
</evidence>
<evidence type="ECO:0000313" key="8">
    <source>
        <dbReference type="Proteomes" id="UP000596248"/>
    </source>
</evidence>
<dbReference type="Proteomes" id="UP000596248">
    <property type="component" value="Chromosome"/>
</dbReference>
<dbReference type="Pfam" id="PF08031">
    <property type="entry name" value="BBE"/>
    <property type="match status" value="1"/>
</dbReference>